<sequence>LLLHRFLPIDLRALGDQYVKNEFRRNKTAAPEEVTVFMREWGYVGNTTELLVIACARIVVHAAYLLSPRQSLGSTHLSGCYIHDRFYFKPFRCFIIRCVSTH</sequence>
<dbReference type="Ensembl" id="ENSOKIT00005032087.1">
    <property type="protein sequence ID" value="ENSOKIP00005030353.1"/>
    <property type="gene ID" value="ENSOKIG00005013069.1"/>
</dbReference>
<evidence type="ECO:0000313" key="8">
    <source>
        <dbReference type="Proteomes" id="UP000694557"/>
    </source>
</evidence>
<dbReference type="GO" id="GO:0034553">
    <property type="term" value="P:mitochondrial respiratory chain complex II assembly"/>
    <property type="evidence" value="ECO:0007669"/>
    <property type="project" value="UniProtKB-UniRule"/>
</dbReference>
<keyword evidence="4 6" id="KW-0496">Mitochondrion</keyword>
<evidence type="ECO:0000256" key="4">
    <source>
        <dbReference type="ARBA" id="ARBA00023128"/>
    </source>
</evidence>
<reference evidence="7" key="2">
    <citation type="submission" date="2025-09" db="UniProtKB">
        <authorList>
            <consortium name="Ensembl"/>
        </authorList>
    </citation>
    <scope>IDENTIFICATION</scope>
</reference>
<dbReference type="GO" id="GO:0005759">
    <property type="term" value="C:mitochondrial matrix"/>
    <property type="evidence" value="ECO:0007669"/>
    <property type="project" value="UniProtKB-SubCell"/>
</dbReference>
<evidence type="ECO:0000256" key="3">
    <source>
        <dbReference type="ARBA" id="ARBA00022946"/>
    </source>
</evidence>
<keyword evidence="3" id="KW-0809">Transit peptide</keyword>
<dbReference type="AlphaFoldDB" id="A0A8C7M5M7"/>
<comment type="subcellular location">
    <subcellularLocation>
        <location evidence="1 6">Mitochondrion matrix</location>
    </subcellularLocation>
</comment>
<evidence type="ECO:0000313" key="7">
    <source>
        <dbReference type="Ensembl" id="ENSOKIP00005030353.1"/>
    </source>
</evidence>
<dbReference type="CDD" id="cd20270">
    <property type="entry name" value="Complex1_LYR_SDHAF3_LYRM10"/>
    <property type="match status" value="1"/>
</dbReference>
<dbReference type="PANTHER" id="PTHR13137:SF6">
    <property type="entry name" value="SUCCINATE DEHYDROGENASE ASSEMBLY FACTOR 3, MITOCHONDRIAL"/>
    <property type="match status" value="1"/>
</dbReference>
<protein>
    <recommendedName>
        <fullName evidence="6">Succinate dehydrogenase assembly factor 3</fullName>
        <shortName evidence="6">SDH assembly factor 3</shortName>
        <shortName evidence="6">SDHAF3</shortName>
    </recommendedName>
</protein>
<dbReference type="InterPro" id="IPR008381">
    <property type="entry name" value="SDHAF3/Sdh7"/>
</dbReference>
<dbReference type="GeneTree" id="ENSGT00940000175476"/>
<dbReference type="GO" id="GO:0006105">
    <property type="term" value="P:succinate metabolic process"/>
    <property type="evidence" value="ECO:0007669"/>
    <property type="project" value="TreeGrafter"/>
</dbReference>
<keyword evidence="8" id="KW-1185">Reference proteome</keyword>
<evidence type="ECO:0000256" key="5">
    <source>
        <dbReference type="ARBA" id="ARBA00023186"/>
    </source>
</evidence>
<organism evidence="7 8">
    <name type="scientific">Oncorhynchus kisutch</name>
    <name type="common">Coho salmon</name>
    <name type="synonym">Salmo kisutch</name>
    <dbReference type="NCBI Taxonomy" id="8019"/>
    <lineage>
        <taxon>Eukaryota</taxon>
        <taxon>Metazoa</taxon>
        <taxon>Chordata</taxon>
        <taxon>Craniata</taxon>
        <taxon>Vertebrata</taxon>
        <taxon>Euteleostomi</taxon>
        <taxon>Actinopterygii</taxon>
        <taxon>Neopterygii</taxon>
        <taxon>Teleostei</taxon>
        <taxon>Protacanthopterygii</taxon>
        <taxon>Salmoniformes</taxon>
        <taxon>Salmonidae</taxon>
        <taxon>Salmoninae</taxon>
        <taxon>Oncorhynchus</taxon>
    </lineage>
</organism>
<dbReference type="PANTHER" id="PTHR13137">
    <property type="entry name" value="DC11 ACN9 HOMOLOG"/>
    <property type="match status" value="1"/>
</dbReference>
<evidence type="ECO:0000256" key="6">
    <source>
        <dbReference type="RuleBase" id="RU368039"/>
    </source>
</evidence>
<comment type="subunit">
    <text evidence="6">Interacts with the iron-sulfur protein subunit within the SDH catalytic dimer.</text>
</comment>
<proteinExistence type="inferred from homology"/>
<dbReference type="GO" id="GO:0005758">
    <property type="term" value="C:mitochondrial intermembrane space"/>
    <property type="evidence" value="ECO:0007669"/>
    <property type="project" value="TreeGrafter"/>
</dbReference>
<comment type="similarity">
    <text evidence="2 6">Belongs to the complex I LYR family. SDHAF3 subfamily.</text>
</comment>
<comment type="function">
    <text evidence="6">Plays an essential role in the assembly of succinate dehydrogenase (SDH), an enzyme complex (also referred to as respiratory complex II) that is a component of both the tricarboxylic acid (TCA) cycle and the mitochondrial electron transport chain, and which couples the oxidation of succinate to fumarate with the reduction of ubiquinone (coenzyme Q) to ubiquinol. Promotes maturation of the iron-sulfur protein subunit of the SDH catalytic dimer, protecting it from the deleterious effects of oxidants. May act together with SDHAF1.</text>
</comment>
<name>A0A8C7M5M7_ONCKI</name>
<reference evidence="7" key="1">
    <citation type="submission" date="2025-08" db="UniProtKB">
        <authorList>
            <consortium name="Ensembl"/>
        </authorList>
    </citation>
    <scope>IDENTIFICATION</scope>
</reference>
<dbReference type="Pfam" id="PF13233">
    <property type="entry name" value="Complex1_LYR_2"/>
    <property type="match status" value="1"/>
</dbReference>
<keyword evidence="5 6" id="KW-0143">Chaperone</keyword>
<dbReference type="Proteomes" id="UP000694557">
    <property type="component" value="Unassembled WGS sequence"/>
</dbReference>
<evidence type="ECO:0000256" key="2">
    <source>
        <dbReference type="ARBA" id="ARBA00006020"/>
    </source>
</evidence>
<evidence type="ECO:0000256" key="1">
    <source>
        <dbReference type="ARBA" id="ARBA00004305"/>
    </source>
</evidence>
<accession>A0A8C7M5M7</accession>